<accession>A0A016WJ17</accession>
<dbReference type="SMART" id="SM01308">
    <property type="entry name" value="RICTOR_N"/>
    <property type="match status" value="1"/>
</dbReference>
<dbReference type="InterPro" id="IPR028267">
    <property type="entry name" value="Pianissimo_N"/>
</dbReference>
<dbReference type="PANTHER" id="PTHR13298:SF11">
    <property type="entry name" value="RAPAMYCIN-INSENSITIVE COMPANION OF MTOR"/>
    <property type="match status" value="1"/>
</dbReference>
<dbReference type="GO" id="GO:0043539">
    <property type="term" value="F:protein serine/threonine kinase activator activity"/>
    <property type="evidence" value="ECO:0007669"/>
    <property type="project" value="TreeGrafter"/>
</dbReference>
<name>A0A016WJ17_9BILA</name>
<feature type="domain" description="Rapamycin-insensitive companion of mTOR N-terminal" evidence="1">
    <location>
        <begin position="74"/>
        <end position="532"/>
    </location>
</feature>
<dbReference type="Proteomes" id="UP000024635">
    <property type="component" value="Unassembled WGS sequence"/>
</dbReference>
<evidence type="ECO:0000259" key="1">
    <source>
        <dbReference type="SMART" id="SM01308"/>
    </source>
</evidence>
<gene>
    <name evidence="2" type="primary">Acey_s0639.g989</name>
    <name evidence="2" type="ORF">Y032_0639g989</name>
</gene>
<dbReference type="InterPro" id="IPR028268">
    <property type="entry name" value="Pianissimo_fam"/>
</dbReference>
<dbReference type="GO" id="GO:0031932">
    <property type="term" value="C:TORC2 complex"/>
    <property type="evidence" value="ECO:0007669"/>
    <property type="project" value="InterPro"/>
</dbReference>
<dbReference type="EMBL" id="JARK01000239">
    <property type="protein sequence ID" value="EYC39829.1"/>
    <property type="molecule type" value="Genomic_DNA"/>
</dbReference>
<organism evidence="2 3">
    <name type="scientific">Ancylostoma ceylanicum</name>
    <dbReference type="NCBI Taxonomy" id="53326"/>
    <lineage>
        <taxon>Eukaryota</taxon>
        <taxon>Metazoa</taxon>
        <taxon>Ecdysozoa</taxon>
        <taxon>Nematoda</taxon>
        <taxon>Chromadorea</taxon>
        <taxon>Rhabditida</taxon>
        <taxon>Rhabditina</taxon>
        <taxon>Rhabditomorpha</taxon>
        <taxon>Strongyloidea</taxon>
        <taxon>Ancylostomatidae</taxon>
        <taxon>Ancylostomatinae</taxon>
        <taxon>Ancylostoma</taxon>
    </lineage>
</organism>
<dbReference type="GO" id="GO:0038203">
    <property type="term" value="P:TORC2 signaling"/>
    <property type="evidence" value="ECO:0007669"/>
    <property type="project" value="TreeGrafter"/>
</dbReference>
<dbReference type="STRING" id="53326.A0A016WJ17"/>
<proteinExistence type="predicted"/>
<protein>
    <recommendedName>
        <fullName evidence="1">Rapamycin-insensitive companion of mTOR N-terminal domain-containing protein</fullName>
    </recommendedName>
</protein>
<sequence length="788" mass="87544">MIGSQEYSYVGRHLSGKEDVSRATRLGSGRYSRTKIKSRPHVAPYRQLFDCRNFILQRAPGALSGGYEEKRSFLNELDCLIRETLPDLLNDPSFFEELCLLLLEVLRDDHPAIRAMCFHLLRYSLFTERNLVFLLTNNVDIYLVRALDLQVENDMEREESLQLIFHIMTIYQNSHLKRLIEFSASQQDGKKYAFPKSIMQPVIAAALCTICSAAIKDAPNPNEKHAGERKKDSLSLACLEVFLEFCVLEPELILDMAGTDWMVQILTGSSVISQRVTAVVSRILVAWLDQPKLRAKGQLHLVLEQIFAPLIEFGFFQKNLSSTEQGERIVESATNNFAQTFLCILRSWPGLLSCAAIGPNSSAIASSPLSFAFKGEGEELVWLISRFGRETRLLEYLGLGTVDDSNLARIRDMIVDICCDFMDLPYASKKFEDWDSTLEYYSTMAIPDKLIDSLKADFVLAQSDICIANDEEFGRHVDLLSSFRSLAALILINAGLLQSLARLIVSQPDSCSGLKATLFVSDLIRMASPVMPCVWRAAILSMPTLVTSACESLAQSKAAAATHGYYDPNQTDRFTFLHSWNAALILHRFDMLSRSLVASATMEPAADSHYSLFLGPANLLTSTLGSCNDGPSLSYMVDEALNGDGGEVNWGAAALLFSRLSAEISDVNDVKSYCIDGVLNLFEKIMNVMSIQNDAHVLWANDRFPLVVARNAIAVALELASYEDKFSNVLSKYASDFCETLKENSSGTSVFSVKTVIDGSMYYFTLIGVMSSHQNGVVPLEKSGVLQM</sequence>
<evidence type="ECO:0000313" key="2">
    <source>
        <dbReference type="EMBL" id="EYC39829.1"/>
    </source>
</evidence>
<dbReference type="GO" id="GO:0051897">
    <property type="term" value="P:positive regulation of phosphatidylinositol 3-kinase/protein kinase B signal transduction"/>
    <property type="evidence" value="ECO:0007669"/>
    <property type="project" value="TreeGrafter"/>
</dbReference>
<keyword evidence="3" id="KW-1185">Reference proteome</keyword>
<comment type="caution">
    <text evidence="2">The sequence shown here is derived from an EMBL/GenBank/DDBJ whole genome shotgun (WGS) entry which is preliminary data.</text>
</comment>
<evidence type="ECO:0000313" key="3">
    <source>
        <dbReference type="Proteomes" id="UP000024635"/>
    </source>
</evidence>
<dbReference type="PANTHER" id="PTHR13298">
    <property type="entry name" value="CYTOSOLIC REGULATOR PIANISSIMO"/>
    <property type="match status" value="1"/>
</dbReference>
<reference evidence="3" key="1">
    <citation type="journal article" date="2015" name="Nat. Genet.">
        <title>The genome and transcriptome of the zoonotic hookworm Ancylostoma ceylanicum identify infection-specific gene families.</title>
        <authorList>
            <person name="Schwarz E.M."/>
            <person name="Hu Y."/>
            <person name="Antoshechkin I."/>
            <person name="Miller M.M."/>
            <person name="Sternberg P.W."/>
            <person name="Aroian R.V."/>
        </authorList>
    </citation>
    <scope>NUCLEOTIDE SEQUENCE</scope>
    <source>
        <strain evidence="3">HY135</strain>
    </source>
</reference>
<dbReference type="Pfam" id="PF14664">
    <property type="entry name" value="RICTOR_N"/>
    <property type="match status" value="2"/>
</dbReference>
<dbReference type="AlphaFoldDB" id="A0A016WJ17"/>
<dbReference type="OrthoDB" id="271111at2759"/>